<organism evidence="2 3">
    <name type="scientific">Dentipellis fragilis</name>
    <dbReference type="NCBI Taxonomy" id="205917"/>
    <lineage>
        <taxon>Eukaryota</taxon>
        <taxon>Fungi</taxon>
        <taxon>Dikarya</taxon>
        <taxon>Basidiomycota</taxon>
        <taxon>Agaricomycotina</taxon>
        <taxon>Agaricomycetes</taxon>
        <taxon>Russulales</taxon>
        <taxon>Hericiaceae</taxon>
        <taxon>Dentipellis</taxon>
    </lineage>
</organism>
<comment type="caution">
    <text evidence="2">The sequence shown here is derived from an EMBL/GenBank/DDBJ whole genome shotgun (WGS) entry which is preliminary data.</text>
</comment>
<dbReference type="OrthoDB" id="2903551at2759"/>
<proteinExistence type="predicted"/>
<feature type="region of interest" description="Disordered" evidence="1">
    <location>
        <begin position="57"/>
        <end position="90"/>
    </location>
</feature>
<feature type="compositionally biased region" description="Pro residues" evidence="1">
    <location>
        <begin position="145"/>
        <end position="161"/>
    </location>
</feature>
<reference evidence="2 3" key="1">
    <citation type="submission" date="2019-02" db="EMBL/GenBank/DDBJ databases">
        <title>Genome sequencing of the rare red list fungi Dentipellis fragilis.</title>
        <authorList>
            <person name="Buettner E."/>
            <person name="Kellner H."/>
        </authorList>
    </citation>
    <scope>NUCLEOTIDE SEQUENCE [LARGE SCALE GENOMIC DNA]</scope>
    <source>
        <strain evidence="2 3">DSM 105465</strain>
    </source>
</reference>
<evidence type="ECO:0000256" key="1">
    <source>
        <dbReference type="SAM" id="MobiDB-lite"/>
    </source>
</evidence>
<sequence length="161" mass="17575">MDPPAAPRLKDMDSFSDGTALGSFIYSLTSEHDTVAFSPTHPTRSIEIWRDDVFHSLADDDNDDCDSHARTHDRPRPAALHPEEPSTKRRRVQFSIPACPSVERLDTAQAIRRRQSCPAVDVAVGVAMRVGVPEDLLTPLSSAAPPTPGPVPRPFSAPPFL</sequence>
<feature type="compositionally biased region" description="Basic and acidic residues" evidence="1">
    <location>
        <begin position="65"/>
        <end position="87"/>
    </location>
</feature>
<dbReference type="Proteomes" id="UP000298327">
    <property type="component" value="Unassembled WGS sequence"/>
</dbReference>
<accession>A0A4Y9YDL7</accession>
<dbReference type="EMBL" id="SEOQ01000648">
    <property type="protein sequence ID" value="TFY58979.1"/>
    <property type="molecule type" value="Genomic_DNA"/>
</dbReference>
<dbReference type="AlphaFoldDB" id="A0A4Y9YDL7"/>
<feature type="region of interest" description="Disordered" evidence="1">
    <location>
        <begin position="138"/>
        <end position="161"/>
    </location>
</feature>
<gene>
    <name evidence="2" type="ORF">EVG20_g7956</name>
</gene>
<evidence type="ECO:0000313" key="3">
    <source>
        <dbReference type="Proteomes" id="UP000298327"/>
    </source>
</evidence>
<evidence type="ECO:0000313" key="2">
    <source>
        <dbReference type="EMBL" id="TFY58979.1"/>
    </source>
</evidence>
<name>A0A4Y9YDL7_9AGAM</name>
<keyword evidence="3" id="KW-1185">Reference proteome</keyword>
<protein>
    <submittedName>
        <fullName evidence="2">Uncharacterized protein</fullName>
    </submittedName>
</protein>